<evidence type="ECO:0000256" key="11">
    <source>
        <dbReference type="ARBA" id="ARBA00030894"/>
    </source>
</evidence>
<dbReference type="NCBIfam" id="NF002537">
    <property type="entry name" value="PRK02090.1"/>
    <property type="match status" value="1"/>
</dbReference>
<evidence type="ECO:0000256" key="5">
    <source>
        <dbReference type="ARBA" id="ARBA00023004"/>
    </source>
</evidence>
<keyword evidence="4 14" id="KW-0560">Oxidoreductase</keyword>
<evidence type="ECO:0000256" key="10">
    <source>
        <dbReference type="ARBA" id="ARBA00029514"/>
    </source>
</evidence>
<dbReference type="AlphaFoldDB" id="A0A143PKC7"/>
<feature type="binding site" evidence="14">
    <location>
        <position position="119"/>
    </location>
    <ligand>
        <name>[4Fe-4S] cluster</name>
        <dbReference type="ChEBI" id="CHEBI:49883"/>
    </ligand>
</feature>
<dbReference type="GO" id="GO:0046872">
    <property type="term" value="F:metal ion binding"/>
    <property type="evidence" value="ECO:0007669"/>
    <property type="project" value="UniProtKB-KW"/>
</dbReference>
<dbReference type="GO" id="GO:0005737">
    <property type="term" value="C:cytoplasm"/>
    <property type="evidence" value="ECO:0007669"/>
    <property type="project" value="UniProtKB-SubCell"/>
</dbReference>
<feature type="binding site" evidence="14">
    <location>
        <position position="205"/>
    </location>
    <ligand>
        <name>[4Fe-4S] cluster</name>
        <dbReference type="ChEBI" id="CHEBI:49883"/>
    </ligand>
</feature>
<dbReference type="PANTHER" id="PTHR46482:SF9">
    <property type="entry name" value="5'-ADENYLYLSULFATE REDUCTASE 1, CHLOROPLASTIC"/>
    <property type="match status" value="1"/>
</dbReference>
<sequence length="233" mass="26265">MPTPHDLTALAGTLDTLDLEGRLRLVAERFPGRVAFSTSLGQEDQVITDAIWRHDLPIRIFTLDTGRLFEETLALMDATRARYGRAIEVFVPDTAELETFVSARGLFSFRESIEERKACCELRKVRPLQRALKGVDAWITGLRREQSQNRKGMRIVEWDEGYGLLKVNPLIDWSLDATVAYLAANEVPDNPLHRQGFVSIGCAPCTRAIAPGEDARAGRWWWESSGKECGLHR</sequence>
<dbReference type="GO" id="GO:0070814">
    <property type="term" value="P:hydrogen sulfide biosynthetic process"/>
    <property type="evidence" value="ECO:0007669"/>
    <property type="project" value="UniProtKB-UniRule"/>
</dbReference>
<dbReference type="GO" id="GO:0019379">
    <property type="term" value="P:sulfate assimilation, phosphoadenylyl sulfate reduction by phosphoadenylyl-sulfate reductase (thioredoxin)"/>
    <property type="evidence" value="ECO:0007669"/>
    <property type="project" value="UniProtKB-UniRule"/>
</dbReference>
<dbReference type="GO" id="GO:0004604">
    <property type="term" value="F:phosphoadenylyl-sulfate reductase (thioredoxin) activity"/>
    <property type="evidence" value="ECO:0007669"/>
    <property type="project" value="UniProtKB-UniRule"/>
</dbReference>
<feature type="active site" description="Nucleophile; cysteine thiosulfonate intermediate" evidence="14">
    <location>
        <position position="229"/>
    </location>
</feature>
<evidence type="ECO:0000259" key="15">
    <source>
        <dbReference type="Pfam" id="PF01507"/>
    </source>
</evidence>
<dbReference type="GO" id="GO:0043866">
    <property type="term" value="F:adenylyl-sulfate reductase (thioredoxin) activity"/>
    <property type="evidence" value="ECO:0007669"/>
    <property type="project" value="UniProtKB-EC"/>
</dbReference>
<keyword evidence="17" id="KW-1185">Reference proteome</keyword>
<dbReference type="Proteomes" id="UP000076079">
    <property type="component" value="Chromosome"/>
</dbReference>
<comment type="pathway">
    <text evidence="8 14">Sulfur metabolism; hydrogen sulfide biosynthesis; sulfite from sulfate.</text>
</comment>
<dbReference type="Gene3D" id="3.40.50.620">
    <property type="entry name" value="HUPs"/>
    <property type="match status" value="1"/>
</dbReference>
<proteinExistence type="inferred from homology"/>
<dbReference type="Pfam" id="PF01507">
    <property type="entry name" value="PAPS_reduct"/>
    <property type="match status" value="1"/>
</dbReference>
<keyword evidence="5 14" id="KW-0408">Iron</keyword>
<dbReference type="GO" id="GO:0051539">
    <property type="term" value="F:4 iron, 4 sulfur cluster binding"/>
    <property type="evidence" value="ECO:0007669"/>
    <property type="project" value="UniProtKB-UniRule"/>
</dbReference>
<dbReference type="HAMAP" id="MF_00063">
    <property type="entry name" value="CysH"/>
    <property type="match status" value="1"/>
</dbReference>
<dbReference type="InterPro" id="IPR002500">
    <property type="entry name" value="PAPS_reduct_dom"/>
</dbReference>
<dbReference type="PATRIC" id="fig|1813736.3.peg.2254"/>
<dbReference type="SUPFAM" id="SSF52402">
    <property type="entry name" value="Adenine nucleotide alpha hydrolases-like"/>
    <property type="match status" value="1"/>
</dbReference>
<protein>
    <recommendedName>
        <fullName evidence="10 14">Adenosine 5'-phosphosulfate reductase</fullName>
        <shortName evidence="14">APS reductase</shortName>
        <ecNumber evidence="9 14">1.8.4.10</ecNumber>
    </recommendedName>
    <alternativeName>
        <fullName evidence="12 14">5'-adenylylsulfate reductase</fullName>
    </alternativeName>
    <alternativeName>
        <fullName evidence="11 14">Thioredoxin-dependent 5'-adenylylsulfate reductase</fullName>
    </alternativeName>
</protein>
<dbReference type="PANTHER" id="PTHR46482">
    <property type="entry name" value="5'-ADENYLYLSULFATE REDUCTASE 3, CHLOROPLASTIC"/>
    <property type="match status" value="1"/>
</dbReference>
<evidence type="ECO:0000313" key="17">
    <source>
        <dbReference type="Proteomes" id="UP000076079"/>
    </source>
</evidence>
<reference evidence="17" key="2">
    <citation type="submission" date="2016-04" db="EMBL/GenBank/DDBJ databases">
        <title>First Complete Genome Sequence of a Subdivision 6 Acidobacterium.</title>
        <authorList>
            <person name="Huang S."/>
            <person name="Vieira S."/>
            <person name="Bunk B."/>
            <person name="Riedel T."/>
            <person name="Sproeer C."/>
            <person name="Overmann J."/>
        </authorList>
    </citation>
    <scope>NUCLEOTIDE SEQUENCE [LARGE SCALE GENOMIC DNA]</scope>
    <source>
        <strain evidence="17">DSM 100886 HEG_-6_39</strain>
    </source>
</reference>
<evidence type="ECO:0000256" key="14">
    <source>
        <dbReference type="HAMAP-Rule" id="MF_00063"/>
    </source>
</evidence>
<evidence type="ECO:0000256" key="1">
    <source>
        <dbReference type="ARBA" id="ARBA00009732"/>
    </source>
</evidence>
<evidence type="ECO:0000256" key="6">
    <source>
        <dbReference type="ARBA" id="ARBA00023014"/>
    </source>
</evidence>
<comment type="subcellular location">
    <subcellularLocation>
        <location evidence="14">Cytoplasm</location>
    </subcellularLocation>
</comment>
<dbReference type="STRING" id="1855912.LuPra_02147"/>
<dbReference type="OrthoDB" id="9774475at2"/>
<comment type="catalytic activity">
    <reaction evidence="13 14">
        <text>[thioredoxin]-disulfide + sulfite + AMP + 2 H(+) = adenosine 5'-phosphosulfate + [thioredoxin]-dithiol</text>
        <dbReference type="Rhea" id="RHEA:21976"/>
        <dbReference type="Rhea" id="RHEA-COMP:10698"/>
        <dbReference type="Rhea" id="RHEA-COMP:10700"/>
        <dbReference type="ChEBI" id="CHEBI:15378"/>
        <dbReference type="ChEBI" id="CHEBI:17359"/>
        <dbReference type="ChEBI" id="CHEBI:29950"/>
        <dbReference type="ChEBI" id="CHEBI:50058"/>
        <dbReference type="ChEBI" id="CHEBI:58243"/>
        <dbReference type="ChEBI" id="CHEBI:456215"/>
        <dbReference type="EC" id="1.8.4.10"/>
    </reaction>
</comment>
<keyword evidence="2 14" id="KW-0963">Cytoplasm</keyword>
<feature type="binding site" evidence="14">
    <location>
        <position position="120"/>
    </location>
    <ligand>
        <name>[4Fe-4S] cluster</name>
        <dbReference type="ChEBI" id="CHEBI:49883"/>
    </ligand>
</feature>
<dbReference type="InterPro" id="IPR014729">
    <property type="entry name" value="Rossmann-like_a/b/a_fold"/>
</dbReference>
<keyword evidence="3 14" id="KW-0479">Metal-binding</keyword>
<dbReference type="EMBL" id="CP015136">
    <property type="protein sequence ID" value="AMY08941.1"/>
    <property type="molecule type" value="Genomic_DNA"/>
</dbReference>
<evidence type="ECO:0000256" key="9">
    <source>
        <dbReference type="ARBA" id="ARBA00024386"/>
    </source>
</evidence>
<dbReference type="PIRSF" id="PIRSF000857">
    <property type="entry name" value="PAPS_reductase"/>
    <property type="match status" value="1"/>
</dbReference>
<dbReference type="KEGG" id="abac:LuPra_02147"/>
<evidence type="ECO:0000256" key="13">
    <source>
        <dbReference type="ARBA" id="ARBA00048441"/>
    </source>
</evidence>
<evidence type="ECO:0000256" key="3">
    <source>
        <dbReference type="ARBA" id="ARBA00022723"/>
    </source>
</evidence>
<evidence type="ECO:0000256" key="8">
    <source>
        <dbReference type="ARBA" id="ARBA00024327"/>
    </source>
</evidence>
<gene>
    <name evidence="14 16" type="primary">cysH</name>
    <name evidence="16" type="ORF">LuPra_02147</name>
</gene>
<accession>A0A143PKC7</accession>
<name>A0A143PKC7_LUTPR</name>
<dbReference type="GO" id="GO:0019344">
    <property type="term" value="P:cysteine biosynthetic process"/>
    <property type="evidence" value="ECO:0007669"/>
    <property type="project" value="InterPro"/>
</dbReference>
<evidence type="ECO:0000256" key="12">
    <source>
        <dbReference type="ARBA" id="ARBA00032041"/>
    </source>
</evidence>
<comment type="similarity">
    <text evidence="1 14">Belongs to the PAPS reductase family. CysH subfamily.</text>
</comment>
<evidence type="ECO:0000256" key="7">
    <source>
        <dbReference type="ARBA" id="ARBA00024298"/>
    </source>
</evidence>
<evidence type="ECO:0000313" key="16">
    <source>
        <dbReference type="EMBL" id="AMY08941.1"/>
    </source>
</evidence>
<feature type="binding site" evidence="14">
    <location>
        <position position="202"/>
    </location>
    <ligand>
        <name>[4Fe-4S] cluster</name>
        <dbReference type="ChEBI" id="CHEBI:49883"/>
    </ligand>
</feature>
<dbReference type="NCBIfam" id="TIGR02055">
    <property type="entry name" value="APS_reductase"/>
    <property type="match status" value="1"/>
</dbReference>
<organism evidence="16 17">
    <name type="scientific">Luteitalea pratensis</name>
    <dbReference type="NCBI Taxonomy" id="1855912"/>
    <lineage>
        <taxon>Bacteria</taxon>
        <taxon>Pseudomonadati</taxon>
        <taxon>Acidobacteriota</taxon>
        <taxon>Vicinamibacteria</taxon>
        <taxon>Vicinamibacterales</taxon>
        <taxon>Vicinamibacteraceae</taxon>
        <taxon>Luteitalea</taxon>
    </lineage>
</organism>
<dbReference type="NCBIfam" id="TIGR00434">
    <property type="entry name" value="cysH"/>
    <property type="match status" value="1"/>
</dbReference>
<dbReference type="RefSeq" id="WP_110170718.1">
    <property type="nucleotide sequence ID" value="NZ_CP015136.1"/>
</dbReference>
<comment type="cofactor">
    <cofactor evidence="14">
        <name>[4Fe-4S] cluster</name>
        <dbReference type="ChEBI" id="CHEBI:49883"/>
    </cofactor>
    <text evidence="14">Binds 1 [4Fe-4S] cluster per subunit.</text>
</comment>
<dbReference type="InterPro" id="IPR004511">
    <property type="entry name" value="PAPS/APS_Rdtase"/>
</dbReference>
<feature type="domain" description="Phosphoadenosine phosphosulphate reductase" evidence="15">
    <location>
        <begin position="34"/>
        <end position="208"/>
    </location>
</feature>
<comment type="function">
    <text evidence="7 14">Catalyzes the formation of sulfite from adenosine 5'-phosphosulfate (APS) using thioredoxin as an electron donor.</text>
</comment>
<evidence type="ECO:0000256" key="4">
    <source>
        <dbReference type="ARBA" id="ARBA00023002"/>
    </source>
</evidence>
<evidence type="ECO:0000256" key="2">
    <source>
        <dbReference type="ARBA" id="ARBA00022490"/>
    </source>
</evidence>
<dbReference type="InterPro" id="IPR011798">
    <property type="entry name" value="APS_reductase"/>
</dbReference>
<dbReference type="EC" id="1.8.4.10" evidence="9 14"/>
<dbReference type="CDD" id="cd23945">
    <property type="entry name" value="PAPS_reductase"/>
    <property type="match status" value="1"/>
</dbReference>
<reference evidence="16 17" key="1">
    <citation type="journal article" date="2016" name="Genome Announc.">
        <title>First Complete Genome Sequence of a Subdivision 6 Acidobacterium Strain.</title>
        <authorList>
            <person name="Huang S."/>
            <person name="Vieira S."/>
            <person name="Bunk B."/>
            <person name="Riedel T."/>
            <person name="Sproer C."/>
            <person name="Overmann J."/>
        </authorList>
    </citation>
    <scope>NUCLEOTIDE SEQUENCE [LARGE SCALE GENOMIC DNA]</scope>
    <source>
        <strain evidence="17">DSM 100886 HEG_-6_39</strain>
    </source>
</reference>
<keyword evidence="6 14" id="KW-0411">Iron-sulfur</keyword>